<feature type="coiled-coil region" evidence="1">
    <location>
        <begin position="67"/>
        <end position="101"/>
    </location>
</feature>
<comment type="caution">
    <text evidence="2">The sequence shown here is derived from an EMBL/GenBank/DDBJ whole genome shotgun (WGS) entry which is preliminary data.</text>
</comment>
<dbReference type="STRING" id="455.Ljam_1683"/>
<organism evidence="2 3">
    <name type="scientific">Legionella jamestowniensis</name>
    <dbReference type="NCBI Taxonomy" id="455"/>
    <lineage>
        <taxon>Bacteria</taxon>
        <taxon>Pseudomonadati</taxon>
        <taxon>Pseudomonadota</taxon>
        <taxon>Gammaproteobacteria</taxon>
        <taxon>Legionellales</taxon>
        <taxon>Legionellaceae</taxon>
        <taxon>Legionella</taxon>
    </lineage>
</organism>
<accession>A0A0W0UHX2</accession>
<proteinExistence type="predicted"/>
<dbReference type="EMBL" id="LNYG01000013">
    <property type="protein sequence ID" value="KTD07488.1"/>
    <property type="molecule type" value="Genomic_DNA"/>
</dbReference>
<evidence type="ECO:0000313" key="3">
    <source>
        <dbReference type="Proteomes" id="UP000054715"/>
    </source>
</evidence>
<reference evidence="2 3" key="1">
    <citation type="submission" date="2015-11" db="EMBL/GenBank/DDBJ databases">
        <title>Genomic analysis of 38 Legionella species identifies large and diverse effector repertoires.</title>
        <authorList>
            <person name="Burstein D."/>
            <person name="Amaro F."/>
            <person name="Zusman T."/>
            <person name="Lifshitz Z."/>
            <person name="Cohen O."/>
            <person name="Gilbert J.A."/>
            <person name="Pupko T."/>
            <person name="Shuman H.A."/>
            <person name="Segal G."/>
        </authorList>
    </citation>
    <scope>NUCLEOTIDE SEQUENCE [LARGE SCALE GENOMIC DNA]</scope>
    <source>
        <strain evidence="2 3">JA-26-G1-E2</strain>
    </source>
</reference>
<protein>
    <submittedName>
        <fullName evidence="2">Interaptin</fullName>
    </submittedName>
</protein>
<gene>
    <name evidence="2" type="ORF">Ljam_1683</name>
</gene>
<keyword evidence="1" id="KW-0175">Coiled coil</keyword>
<evidence type="ECO:0000313" key="2">
    <source>
        <dbReference type="EMBL" id="KTD07488.1"/>
    </source>
</evidence>
<dbReference type="OrthoDB" id="5648418at2"/>
<dbReference type="PATRIC" id="fig|455.5.peg.1775"/>
<dbReference type="AlphaFoldDB" id="A0A0W0UHX2"/>
<sequence length="814" mass="94417">MKDKIMDLIKELAYLEEPYILETLTSIFESKKELFMADTTITLPEKYTSFWFVLRNVYSDLATWQQLASEQQKNASLQLEISSLSEQLKHIKSQINHVNEEQLQRKRYFTTISRALFEDYNAYLLSQNPLIATMVPTTSQQQQHVLNNYLKILQDQINKLIFDTARLHLGTLILKRKELSIRLKQLHVIVTDSFADAPLIYEKLKELNHRLVNLKEGIDKAQQELAENISTNDIRQEIKNKTQLIEKAKAELLSIEVKIDRHELSPDIKTMLTSDYAMADDKENFIAESQNSLSWSSSLFNLHSWYSWGTDTEYKAKLSRSHAEFYFLQLLHQQEELNTYIQQLTKQLVSTQDLLGTSSSTTKPSIDLALLQQHTLQLLKEYNPDYKPDEVTNVSLLTAIINTIGPLSKCIDETEESLHLLVQLMQIDSAILELRTTNTLTDETDALMPKPEELSQLRITEVTRQQEIERLQEKIKVCTASSSNLATMIELTNKHELLRKEKGELDTKLKQKKAKQPQAANRNSLETKIEQIKHSIQLQIIHLDTELKALATKSEDPLISEQTVNKQVTKLMDYQNNLHTWNCLIGNNIEHFSNQLLNWYQQLFITLQMHVTDEISYYQACQLLRDIYFEVEASKKSKDFTVLANYQTLCPTPQTTWQCLTSLKPGFPLLQEGNKLTDVQNPVLETHLKGLYQQQQLLRKDYPREGQLLLQAIYNLHQGCLLYEMNPKHPALTSLLCSLEDPRYEILHSHRGFHKVFEWIAKLCSFLIDLIKHPQEKSNSRQFFFFKPTKTIQLLQDATMELGKHAKPLEVSPT</sequence>
<evidence type="ECO:0000256" key="1">
    <source>
        <dbReference type="SAM" id="Coils"/>
    </source>
</evidence>
<feature type="coiled-coil region" evidence="1">
    <location>
        <begin position="204"/>
        <end position="265"/>
    </location>
</feature>
<dbReference type="Proteomes" id="UP000054715">
    <property type="component" value="Unassembled WGS sequence"/>
</dbReference>
<dbReference type="RefSeq" id="WP_058449602.1">
    <property type="nucleotide sequence ID" value="NZ_CAAAJF010000008.1"/>
</dbReference>
<name>A0A0W0UHX2_9GAMM</name>